<dbReference type="Proteomes" id="UP000254854">
    <property type="component" value="Unassembled WGS sequence"/>
</dbReference>
<dbReference type="EC" id="2.7.7.7" evidence="2"/>
<protein>
    <submittedName>
        <fullName evidence="2">DNA-polymerase III alpha-chain</fullName>
        <ecNumber evidence="2">2.7.7.7</ecNumber>
    </submittedName>
</protein>
<dbReference type="InterPro" id="IPR004805">
    <property type="entry name" value="DnaE2/DnaE/PolC"/>
</dbReference>
<reference evidence="2 3" key="1">
    <citation type="submission" date="2018-06" db="EMBL/GenBank/DDBJ databases">
        <authorList>
            <consortium name="Pathogen Informatics"/>
            <person name="Doyle S."/>
        </authorList>
    </citation>
    <scope>NUCLEOTIDE SEQUENCE [LARGE SCALE GENOMIC DNA]</scope>
    <source>
        <strain evidence="2 3">NCTC13734</strain>
    </source>
</reference>
<evidence type="ECO:0000259" key="1">
    <source>
        <dbReference type="Pfam" id="PF07733"/>
    </source>
</evidence>
<dbReference type="Pfam" id="PF07733">
    <property type="entry name" value="DNA_pol3_alpha"/>
    <property type="match status" value="1"/>
</dbReference>
<keyword evidence="2" id="KW-0808">Transferase</keyword>
<dbReference type="GO" id="GO:0006260">
    <property type="term" value="P:DNA replication"/>
    <property type="evidence" value="ECO:0007669"/>
    <property type="project" value="InterPro"/>
</dbReference>
<comment type="caution">
    <text evidence="2">The sequence shown here is derived from an EMBL/GenBank/DDBJ whole genome shotgun (WGS) entry which is preliminary data.</text>
</comment>
<gene>
    <name evidence="2" type="primary">dnaE_2</name>
    <name evidence="2" type="ORF">NCTC13734_00048</name>
</gene>
<proteinExistence type="predicted"/>
<dbReference type="EMBL" id="UHFW01000004">
    <property type="protein sequence ID" value="SUN83207.1"/>
    <property type="molecule type" value="Genomic_DNA"/>
</dbReference>
<dbReference type="PANTHER" id="PTHR32294:SF0">
    <property type="entry name" value="DNA POLYMERASE III SUBUNIT ALPHA"/>
    <property type="match status" value="1"/>
</dbReference>
<feature type="domain" description="Bacterial DNA polymerase III alpha subunit NTPase" evidence="1">
    <location>
        <begin position="141"/>
        <end position="219"/>
    </location>
</feature>
<organism evidence="2 3">
    <name type="scientific">Streptococcus pneumoniae</name>
    <dbReference type="NCBI Taxonomy" id="1313"/>
    <lineage>
        <taxon>Bacteria</taxon>
        <taxon>Bacillati</taxon>
        <taxon>Bacillota</taxon>
        <taxon>Bacilli</taxon>
        <taxon>Lactobacillales</taxon>
        <taxon>Streptococcaceae</taxon>
        <taxon>Streptococcus</taxon>
    </lineage>
</organism>
<accession>A0AAX2L7Q3</accession>
<name>A0AAX2L7Q3_STREE</name>
<sequence length="221" mass="25283">MVSPVQYLEDIAVIVPYFDRVESLELGCDYYIGVYPETLASEFHHPILPLYRVNAFESRDREVLQVLTAIKENLPLREVPLRSRQDVFISASSLEKLFQERFPQALDNLEKLISGISYDLDISLKLPRFNPARPAVEELRERAELGLVQKGLTSKEYQDRLDKELSVIHDMGFDDYFLVVWDLLRFGRSNGYYMGMGRGSAVGSLVSYALDITGIDPVEKI</sequence>
<dbReference type="GO" id="GO:0003887">
    <property type="term" value="F:DNA-directed DNA polymerase activity"/>
    <property type="evidence" value="ECO:0007669"/>
    <property type="project" value="UniProtKB-EC"/>
</dbReference>
<dbReference type="AlphaFoldDB" id="A0AAX2L7Q3"/>
<dbReference type="PANTHER" id="PTHR32294">
    <property type="entry name" value="DNA POLYMERASE III SUBUNIT ALPHA"/>
    <property type="match status" value="1"/>
</dbReference>
<evidence type="ECO:0000313" key="3">
    <source>
        <dbReference type="Proteomes" id="UP000254854"/>
    </source>
</evidence>
<evidence type="ECO:0000313" key="2">
    <source>
        <dbReference type="EMBL" id="SUN83207.1"/>
    </source>
</evidence>
<keyword evidence="2" id="KW-0548">Nucleotidyltransferase</keyword>
<dbReference type="InterPro" id="IPR011708">
    <property type="entry name" value="DNA_pol3_alpha_NTPase_dom"/>
</dbReference>
<dbReference type="GO" id="GO:0008408">
    <property type="term" value="F:3'-5' exonuclease activity"/>
    <property type="evidence" value="ECO:0007669"/>
    <property type="project" value="InterPro"/>
</dbReference>